<dbReference type="KEGG" id="spoa:EQM13_01395"/>
<accession>A0A410Q8M2</accession>
<evidence type="ECO:0000313" key="1">
    <source>
        <dbReference type="EMBL" id="QAT60321.1"/>
    </source>
</evidence>
<protein>
    <submittedName>
        <fullName evidence="1">Uncharacterized protein</fullName>
    </submittedName>
</protein>
<dbReference type="RefSeq" id="WP_128751729.1">
    <property type="nucleotide sequence ID" value="NZ_CP035282.1"/>
</dbReference>
<evidence type="ECO:0000313" key="2">
    <source>
        <dbReference type="Proteomes" id="UP000287969"/>
    </source>
</evidence>
<sequence length="103" mass="12001">MKKIINKKMYDTDKAILVDEYWNGLGSSDFRYFSEELYITKRGEFFLYGSGGAMTNYAKSNGKSTWGSSEIIPLSPDEAYEWLEEYNKTEAIEEYFSDRIQEA</sequence>
<dbReference type="OrthoDB" id="3192583at2"/>
<dbReference type="AlphaFoldDB" id="A0A410Q8M2"/>
<name>A0A410Q8M2_9FIRM</name>
<organism evidence="1 2">
    <name type="scientific">Acidilutibacter cellobiosedens</name>
    <dbReference type="NCBI Taxonomy" id="2507161"/>
    <lineage>
        <taxon>Bacteria</taxon>
        <taxon>Bacillati</taxon>
        <taxon>Bacillota</taxon>
        <taxon>Tissierellia</taxon>
        <taxon>Tissierellales</taxon>
        <taxon>Acidilutibacteraceae</taxon>
        <taxon>Acidilutibacter</taxon>
    </lineage>
</organism>
<dbReference type="Proteomes" id="UP000287969">
    <property type="component" value="Chromosome"/>
</dbReference>
<reference evidence="2" key="1">
    <citation type="submission" date="2019-01" db="EMBL/GenBank/DDBJ databases">
        <title>Draft genomes of a novel of Sporanaerobacter strains.</title>
        <authorList>
            <person name="Ma S."/>
        </authorList>
    </citation>
    <scope>NUCLEOTIDE SEQUENCE [LARGE SCALE GENOMIC DNA]</scope>
    <source>
        <strain evidence="2">NJN-17</strain>
    </source>
</reference>
<keyword evidence="2" id="KW-1185">Reference proteome</keyword>
<gene>
    <name evidence="1" type="ORF">EQM13_01395</name>
</gene>
<dbReference type="EMBL" id="CP035282">
    <property type="protein sequence ID" value="QAT60321.1"/>
    <property type="molecule type" value="Genomic_DNA"/>
</dbReference>
<proteinExistence type="predicted"/>